<dbReference type="SUPFAM" id="SSF52833">
    <property type="entry name" value="Thioredoxin-like"/>
    <property type="match status" value="1"/>
</dbReference>
<dbReference type="Pfam" id="PF13409">
    <property type="entry name" value="GST_N_2"/>
    <property type="match status" value="1"/>
</dbReference>
<dbReference type="Proteomes" id="UP000239563">
    <property type="component" value="Chromosome III"/>
</dbReference>
<dbReference type="Pfam" id="PF13410">
    <property type="entry name" value="GST_C_2"/>
    <property type="match status" value="1"/>
</dbReference>
<evidence type="ECO:0000259" key="4">
    <source>
        <dbReference type="PROSITE" id="PS50405"/>
    </source>
</evidence>
<feature type="domain" description="GST C-terminal" evidence="4">
    <location>
        <begin position="165"/>
        <end position="293"/>
    </location>
</feature>
<dbReference type="PIRSF" id="PIRSF015753">
    <property type="entry name" value="GST"/>
    <property type="match status" value="1"/>
</dbReference>
<evidence type="ECO:0000256" key="2">
    <source>
        <dbReference type="PIRSR" id="PIRSR015753-2"/>
    </source>
</evidence>
<dbReference type="InterPro" id="IPR040079">
    <property type="entry name" value="Glutathione_S-Trfase"/>
</dbReference>
<dbReference type="AlphaFoldDB" id="A0A2N8UA29"/>
<dbReference type="PANTHER" id="PTHR32419:SF6">
    <property type="entry name" value="GLUTATHIONE S-TRANSFERASE OMEGA-LIKE 1-RELATED"/>
    <property type="match status" value="1"/>
</dbReference>
<feature type="binding site" evidence="2">
    <location>
        <begin position="115"/>
        <end position="118"/>
    </location>
    <ligand>
        <name>glutathione</name>
        <dbReference type="ChEBI" id="CHEBI:57925"/>
    </ligand>
</feature>
<dbReference type="InterPro" id="IPR010987">
    <property type="entry name" value="Glutathione-S-Trfase_C-like"/>
</dbReference>
<feature type="active site" description="Proton donor/acceptor" evidence="1">
    <location>
        <position position="188"/>
    </location>
</feature>
<dbReference type="InterPro" id="IPR047047">
    <property type="entry name" value="GST_Omega-like_C"/>
</dbReference>
<accession>A0A2N8UA29</accession>
<dbReference type="InterPro" id="IPR016639">
    <property type="entry name" value="GST_Omega/GSH"/>
</dbReference>
<proteinExistence type="predicted"/>
<feature type="active site" description="Nucleophile" evidence="1">
    <location>
        <position position="48"/>
    </location>
</feature>
<evidence type="ECO:0000313" key="6">
    <source>
        <dbReference type="Proteomes" id="UP000239563"/>
    </source>
</evidence>
<dbReference type="GO" id="GO:0005737">
    <property type="term" value="C:cytoplasm"/>
    <property type="evidence" value="ECO:0007669"/>
    <property type="project" value="TreeGrafter"/>
</dbReference>
<dbReference type="InterPro" id="IPR036282">
    <property type="entry name" value="Glutathione-S-Trfase_C_sf"/>
</dbReference>
<dbReference type="Gene3D" id="3.40.30.10">
    <property type="entry name" value="Glutaredoxin"/>
    <property type="match status" value="1"/>
</dbReference>
<dbReference type="CDD" id="cd03190">
    <property type="entry name" value="GST_C_Omega_like"/>
    <property type="match status" value="1"/>
</dbReference>
<reference evidence="5 6" key="1">
    <citation type="submission" date="2017-02" db="EMBL/GenBank/DDBJ databases">
        <authorList>
            <person name="Peterson S.W."/>
        </authorList>
    </citation>
    <scope>NUCLEOTIDE SEQUENCE [LARGE SCALE GENOMIC DNA]</scope>
    <source>
        <strain evidence="5 6">SRS1_H2-8</strain>
    </source>
</reference>
<dbReference type="SUPFAM" id="SSF47616">
    <property type="entry name" value="GST C-terminal domain-like"/>
    <property type="match status" value="1"/>
</dbReference>
<sequence>MVEHSVSIHADKDGNFRRQVSSFRNTISKDGPHPPEKGRYMLYCALICPWASRTLHVRALKQLEDIVDVAIAHWALTPNGWTFQKTDEVETGDPVYGLANTQQLYLKADADYTARYTVPVLWDKKLGTIVNNESSEIIRILYTAFDELLPDDSPAKGKTYYPTDNAEATAKIDELNEWIYHSINNGVYKTGFATAQDVYDREVDSLFAALDRLEELLSDGRDYLVPEIGLSEADIRLYPTLARFDVAYHTLFRCNVKMIRHDYPYIHRYLRQLYWNEKAFSEYTNFGHIKKGYSTAGANKGLEPRGPLPHILPLDA</sequence>
<dbReference type="InterPro" id="IPR036249">
    <property type="entry name" value="Thioredoxin-like_sf"/>
</dbReference>
<dbReference type="EMBL" id="LT795056">
    <property type="protein sequence ID" value="SJX61599.1"/>
    <property type="molecule type" value="Genomic_DNA"/>
</dbReference>
<dbReference type="Gene3D" id="1.20.1050.10">
    <property type="match status" value="1"/>
</dbReference>
<evidence type="ECO:0000256" key="3">
    <source>
        <dbReference type="PIRSR" id="PIRSR015753-3"/>
    </source>
</evidence>
<evidence type="ECO:0000313" key="5">
    <source>
        <dbReference type="EMBL" id="SJX61599.1"/>
    </source>
</evidence>
<dbReference type="SFLD" id="SFLDS00019">
    <property type="entry name" value="Glutathione_Transferase_(cytos"/>
    <property type="match status" value="1"/>
</dbReference>
<feature type="binding site" evidence="2">
    <location>
        <position position="81"/>
    </location>
    <ligand>
        <name>glutathione</name>
        <dbReference type="ChEBI" id="CHEBI:57925"/>
    </ligand>
</feature>
<dbReference type="SFLD" id="SFLDG01206">
    <property type="entry name" value="Xi.1"/>
    <property type="match status" value="1"/>
</dbReference>
<name>A0A2N8UA29_9BASI</name>
<feature type="binding site" evidence="2">
    <location>
        <begin position="133"/>
        <end position="134"/>
    </location>
    <ligand>
        <name>glutathione</name>
        <dbReference type="ChEBI" id="CHEBI:57925"/>
    </ligand>
</feature>
<dbReference type="PANTHER" id="PTHR32419">
    <property type="entry name" value="GLUTATHIONYL-HYDROQUINONE REDUCTASE"/>
    <property type="match status" value="1"/>
</dbReference>
<protein>
    <submittedName>
        <fullName evidence="5">Related to ECM4-protein involved in cell wall biogenesis and architecture</fullName>
    </submittedName>
</protein>
<dbReference type="InterPro" id="IPR004045">
    <property type="entry name" value="Glutathione_S-Trfase_N"/>
</dbReference>
<dbReference type="PROSITE" id="PS50405">
    <property type="entry name" value="GST_CTER"/>
    <property type="match status" value="1"/>
</dbReference>
<evidence type="ECO:0000256" key="1">
    <source>
        <dbReference type="PIRSR" id="PIRSR015753-1"/>
    </source>
</evidence>
<organism evidence="5 6">
    <name type="scientific">Sporisorium reilianum f. sp. reilianum</name>
    <dbReference type="NCBI Taxonomy" id="72559"/>
    <lineage>
        <taxon>Eukaryota</taxon>
        <taxon>Fungi</taxon>
        <taxon>Dikarya</taxon>
        <taxon>Basidiomycota</taxon>
        <taxon>Ustilaginomycotina</taxon>
        <taxon>Ustilaginomycetes</taxon>
        <taxon>Ustilaginales</taxon>
        <taxon>Ustilaginaceae</taxon>
        <taxon>Sporisorium</taxon>
    </lineage>
</organism>
<dbReference type="GO" id="GO:0004364">
    <property type="term" value="F:glutathione transferase activity"/>
    <property type="evidence" value="ECO:0007669"/>
    <property type="project" value="InterPro"/>
</dbReference>
<feature type="site" description="Lowers pKa of active site Cys" evidence="3">
    <location>
        <position position="248"/>
    </location>
</feature>
<gene>
    <name evidence="5" type="ORF">SRS1_12584</name>
</gene>
<dbReference type="SFLD" id="SFLDG01148">
    <property type="entry name" value="Xi_(cytGST)"/>
    <property type="match status" value="1"/>
</dbReference>
<feature type="site" description="Lowers pKa of active site Cys" evidence="3">
    <location>
        <position position="293"/>
    </location>
</feature>